<evidence type="ECO:0000313" key="1">
    <source>
        <dbReference type="EMBL" id="KKM91610.1"/>
    </source>
</evidence>
<sequence length="294" mass="34838">MFDKFYFVVENSFLLTRKSEKVEIDYENVYVLQSVLRTYDNKNKCFSDKFSDIFRRVKGLMIDSGGYNILQQYPDYPFSVREYNRHLNFINPDYAVCMDYNTFGLMGKIGTEYEDRLPYMKRTISNFITQFDMERNFELIIPIQGNTYEEKLGFVDMLEENIDLNKIEYWGIGGGGAGGQEAYDENYFIEDRQHVCNFLNRKFKGAKIHLFGCNLTFLRSLLKYNFVFTSTDTWSWGIPMKKGRTFDKNFESIWIRNSGLTMTEAKQRCLLKYVYEVNKIRNILVESNNIEPLI</sequence>
<gene>
    <name evidence="1" type="ORF">LCGC14_1226820</name>
</gene>
<protein>
    <recommendedName>
        <fullName evidence="2">Amidohydrolase-related domain-containing protein</fullName>
    </recommendedName>
</protein>
<dbReference type="InterPro" id="IPR036511">
    <property type="entry name" value="TGT-like_sf"/>
</dbReference>
<dbReference type="GO" id="GO:0006400">
    <property type="term" value="P:tRNA modification"/>
    <property type="evidence" value="ECO:0007669"/>
    <property type="project" value="InterPro"/>
</dbReference>
<proteinExistence type="predicted"/>
<reference evidence="1" key="1">
    <citation type="journal article" date="2015" name="Nature">
        <title>Complex archaea that bridge the gap between prokaryotes and eukaryotes.</title>
        <authorList>
            <person name="Spang A."/>
            <person name="Saw J.H."/>
            <person name="Jorgensen S.L."/>
            <person name="Zaremba-Niedzwiedzka K."/>
            <person name="Martijn J."/>
            <person name="Lind A.E."/>
            <person name="van Eijk R."/>
            <person name="Schleper C."/>
            <person name="Guy L."/>
            <person name="Ettema T.J."/>
        </authorList>
    </citation>
    <scope>NUCLEOTIDE SEQUENCE</scope>
</reference>
<dbReference type="SUPFAM" id="SSF51713">
    <property type="entry name" value="tRNA-guanine transglycosylase"/>
    <property type="match status" value="1"/>
</dbReference>
<evidence type="ECO:0008006" key="2">
    <source>
        <dbReference type="Google" id="ProtNLM"/>
    </source>
</evidence>
<name>A0A0F9NRX7_9ZZZZ</name>
<comment type="caution">
    <text evidence="1">The sequence shown here is derived from an EMBL/GenBank/DDBJ whole genome shotgun (WGS) entry which is preliminary data.</text>
</comment>
<dbReference type="AlphaFoldDB" id="A0A0F9NRX7"/>
<accession>A0A0F9NRX7</accession>
<dbReference type="EMBL" id="LAZR01006511">
    <property type="protein sequence ID" value="KKM91610.1"/>
    <property type="molecule type" value="Genomic_DNA"/>
</dbReference>
<organism evidence="1">
    <name type="scientific">marine sediment metagenome</name>
    <dbReference type="NCBI Taxonomy" id="412755"/>
    <lineage>
        <taxon>unclassified sequences</taxon>
        <taxon>metagenomes</taxon>
        <taxon>ecological metagenomes</taxon>
    </lineage>
</organism>
<dbReference type="Gene3D" id="3.20.20.105">
    <property type="entry name" value="Queuine tRNA-ribosyltransferase-like"/>
    <property type="match status" value="1"/>
</dbReference>